<dbReference type="EMBL" id="GBXM01004445">
    <property type="protein sequence ID" value="JAI04133.1"/>
    <property type="molecule type" value="Transcribed_RNA"/>
</dbReference>
<protein>
    <submittedName>
        <fullName evidence="1">Uncharacterized protein</fullName>
    </submittedName>
</protein>
<reference evidence="1" key="1">
    <citation type="submission" date="2014-11" db="EMBL/GenBank/DDBJ databases">
        <authorList>
            <person name="Amaro Gonzalez C."/>
        </authorList>
    </citation>
    <scope>NUCLEOTIDE SEQUENCE</scope>
</reference>
<evidence type="ECO:0000313" key="1">
    <source>
        <dbReference type="EMBL" id="JAI04133.1"/>
    </source>
</evidence>
<proteinExistence type="predicted"/>
<reference evidence="1" key="2">
    <citation type="journal article" date="2015" name="Fish Shellfish Immunol.">
        <title>Early steps in the European eel (Anguilla anguilla)-Vibrio vulnificus interaction in the gills: Role of the RtxA13 toxin.</title>
        <authorList>
            <person name="Callol A."/>
            <person name="Pajuelo D."/>
            <person name="Ebbesson L."/>
            <person name="Teles M."/>
            <person name="MacKenzie S."/>
            <person name="Amaro C."/>
        </authorList>
    </citation>
    <scope>NUCLEOTIDE SEQUENCE</scope>
</reference>
<organism evidence="1">
    <name type="scientific">Anguilla anguilla</name>
    <name type="common">European freshwater eel</name>
    <name type="synonym">Muraena anguilla</name>
    <dbReference type="NCBI Taxonomy" id="7936"/>
    <lineage>
        <taxon>Eukaryota</taxon>
        <taxon>Metazoa</taxon>
        <taxon>Chordata</taxon>
        <taxon>Craniata</taxon>
        <taxon>Vertebrata</taxon>
        <taxon>Euteleostomi</taxon>
        <taxon>Actinopterygii</taxon>
        <taxon>Neopterygii</taxon>
        <taxon>Teleostei</taxon>
        <taxon>Anguilliformes</taxon>
        <taxon>Anguillidae</taxon>
        <taxon>Anguilla</taxon>
    </lineage>
</organism>
<sequence length="75" mass="8892">MLNVAEVFFRHCHIIAHVYNFRTVVSGTECCLYSWDLLCDRVFFVVRFLKFSNCLMITDIKKHRITLTITITLYA</sequence>
<name>A0A0E9XN14_ANGAN</name>
<dbReference type="AlphaFoldDB" id="A0A0E9XN14"/>
<accession>A0A0E9XN14</accession>